<dbReference type="AlphaFoldDB" id="X6M9Q8"/>
<feature type="region of interest" description="Disordered" evidence="2">
    <location>
        <begin position="279"/>
        <end position="328"/>
    </location>
</feature>
<name>X6M9Q8_RETFI</name>
<keyword evidence="3" id="KW-1133">Transmembrane helix</keyword>
<evidence type="ECO:0000256" key="1">
    <source>
        <dbReference type="ARBA" id="ARBA00022737"/>
    </source>
</evidence>
<keyword evidence="5" id="KW-1185">Reference proteome</keyword>
<keyword evidence="3" id="KW-0812">Transmembrane</keyword>
<accession>X6M9Q8</accession>
<evidence type="ECO:0000313" key="5">
    <source>
        <dbReference type="Proteomes" id="UP000023152"/>
    </source>
</evidence>
<comment type="caution">
    <text evidence="4">The sequence shown here is derived from an EMBL/GenBank/DDBJ whole genome shotgun (WGS) entry which is preliminary data.</text>
</comment>
<gene>
    <name evidence="4" type="ORF">RFI_26635</name>
</gene>
<protein>
    <submittedName>
        <fullName evidence="4">Uncharacterized protein</fullName>
    </submittedName>
</protein>
<proteinExistence type="predicted"/>
<evidence type="ECO:0000256" key="2">
    <source>
        <dbReference type="SAM" id="MobiDB-lite"/>
    </source>
</evidence>
<evidence type="ECO:0000313" key="4">
    <source>
        <dbReference type="EMBL" id="ETO10743.1"/>
    </source>
</evidence>
<sequence>QESISNRTRERRLTQEYLDNFLEERFELDEMVQRGILKIPEEDLAEFLKGEENDGVGDIASERKQKAFADARKQLKVRLTQRMNPQELIDRGIVPYQGYWEDPVSCCCCCFFFFFFFLNHFLFVSSLETEEAYKQRQNQVEDTERHLQTFLAQRSKPKEMVYRGIVPDSDYFFKDKEKVEAAKKQNLQHKKKGLRQHLEVKKRLHDVNATAANDNTNESSFMIGTNLMEQLKSIAVRHHRFSSALEDLKDKLPFVEETSEVIAEDLLEKYEQASPIKFCREPNCTDPTHNHSKTKNERKQDNEEKKDTATNDRKRNSMELQLSGDHDTPIENLTQRIDFQALVDDGVVFAGHASEALTESAYLLQEKLRDSVIQLYCEQMGAFPLQLDLDYVVDNAFHKMQRQLQQQPSLLDNEDLLLQNTLTDIKINTIRPALLMEINRQDVEVHTTYIRIHIYNIYVYVFIYVLQRKKRKFVTKRLVRRLSLRSTPQQLQQRNVIPEGNYFDDPSSTVELKSIGRRLATEDLKLRMVNRSTPKELVQRGLTREEYLYLDKEQADQAVKLARKGTVHSLSRGLDSLFNPCYQLESRGVVPQGYFRQKVCLY</sequence>
<dbReference type="SMART" id="SM00707">
    <property type="entry name" value="RPEL"/>
    <property type="match status" value="3"/>
</dbReference>
<dbReference type="InterPro" id="IPR004018">
    <property type="entry name" value="RPEL_repeat"/>
</dbReference>
<feature type="transmembrane region" description="Helical" evidence="3">
    <location>
        <begin position="448"/>
        <end position="466"/>
    </location>
</feature>
<evidence type="ECO:0000256" key="3">
    <source>
        <dbReference type="SAM" id="Phobius"/>
    </source>
</evidence>
<keyword evidence="3" id="KW-0472">Membrane</keyword>
<keyword evidence="1" id="KW-0677">Repeat</keyword>
<reference evidence="4 5" key="1">
    <citation type="journal article" date="2013" name="Curr. Biol.">
        <title>The Genome of the Foraminiferan Reticulomyxa filosa.</title>
        <authorList>
            <person name="Glockner G."/>
            <person name="Hulsmann N."/>
            <person name="Schleicher M."/>
            <person name="Noegel A.A."/>
            <person name="Eichinger L."/>
            <person name="Gallinger C."/>
            <person name="Pawlowski J."/>
            <person name="Sierra R."/>
            <person name="Euteneuer U."/>
            <person name="Pillet L."/>
            <person name="Moustafa A."/>
            <person name="Platzer M."/>
            <person name="Groth M."/>
            <person name="Szafranski K."/>
            <person name="Schliwa M."/>
        </authorList>
    </citation>
    <scope>NUCLEOTIDE SEQUENCE [LARGE SCALE GENOMIC DNA]</scope>
</reference>
<feature type="compositionally biased region" description="Basic and acidic residues" evidence="2">
    <location>
        <begin position="294"/>
        <end position="317"/>
    </location>
</feature>
<dbReference type="Proteomes" id="UP000023152">
    <property type="component" value="Unassembled WGS sequence"/>
</dbReference>
<organism evidence="4 5">
    <name type="scientific">Reticulomyxa filosa</name>
    <dbReference type="NCBI Taxonomy" id="46433"/>
    <lineage>
        <taxon>Eukaryota</taxon>
        <taxon>Sar</taxon>
        <taxon>Rhizaria</taxon>
        <taxon>Retaria</taxon>
        <taxon>Foraminifera</taxon>
        <taxon>Monothalamids</taxon>
        <taxon>Reticulomyxidae</taxon>
        <taxon>Reticulomyxa</taxon>
    </lineage>
</organism>
<dbReference type="EMBL" id="ASPP01023175">
    <property type="protein sequence ID" value="ETO10743.1"/>
    <property type="molecule type" value="Genomic_DNA"/>
</dbReference>
<feature type="non-terminal residue" evidence="4">
    <location>
        <position position="1"/>
    </location>
</feature>